<comment type="catalytic activity">
    <reaction evidence="16">
        <text>Couples ATP hydrolysis with the unwinding of duplex DNA by translocating in the 3'-5' direction.</text>
        <dbReference type="EC" id="5.6.2.4"/>
    </reaction>
</comment>
<dbReference type="Proteomes" id="UP001501764">
    <property type="component" value="Unassembled WGS sequence"/>
</dbReference>
<evidence type="ECO:0000259" key="21">
    <source>
        <dbReference type="PROSITE" id="PS51198"/>
    </source>
</evidence>
<dbReference type="InterPro" id="IPR006200">
    <property type="entry name" value="LexA"/>
</dbReference>
<dbReference type="InterPro" id="IPR029464">
    <property type="entry name" value="HSDR_N"/>
</dbReference>
<evidence type="ECO:0000256" key="3">
    <source>
        <dbReference type="ARBA" id="ARBA00022705"/>
    </source>
</evidence>
<dbReference type="EMBL" id="BAAACO010000001">
    <property type="protein sequence ID" value="GAA0858550.1"/>
    <property type="molecule type" value="Genomic_DNA"/>
</dbReference>
<evidence type="ECO:0000256" key="20">
    <source>
        <dbReference type="RuleBase" id="RU003991"/>
    </source>
</evidence>
<evidence type="ECO:0000256" key="10">
    <source>
        <dbReference type="ARBA" id="ARBA00023015"/>
    </source>
</evidence>
<dbReference type="Pfam" id="PF13361">
    <property type="entry name" value="UvrD_C"/>
    <property type="match status" value="2"/>
</dbReference>
<evidence type="ECO:0000313" key="22">
    <source>
        <dbReference type="EMBL" id="GAA0858550.1"/>
    </source>
</evidence>
<evidence type="ECO:0000256" key="9">
    <source>
        <dbReference type="ARBA" id="ARBA00022840"/>
    </source>
</evidence>
<organism evidence="22 23">
    <name type="scientific">Clostridium nitritogenes</name>
    <dbReference type="NCBI Taxonomy" id="83340"/>
    <lineage>
        <taxon>Bacteria</taxon>
        <taxon>Bacillati</taxon>
        <taxon>Bacillota</taxon>
        <taxon>Clostridia</taxon>
        <taxon>Eubacteriales</taxon>
        <taxon>Clostridiaceae</taxon>
        <taxon>Clostridium</taxon>
    </lineage>
</organism>
<evidence type="ECO:0000313" key="23">
    <source>
        <dbReference type="Proteomes" id="UP001501764"/>
    </source>
</evidence>
<evidence type="ECO:0000256" key="19">
    <source>
        <dbReference type="PROSITE-ProRule" id="PRU00560"/>
    </source>
</evidence>
<feature type="binding site" evidence="19">
    <location>
        <begin position="23"/>
        <end position="30"/>
    </location>
    <ligand>
        <name>ATP</name>
        <dbReference type="ChEBI" id="CHEBI:30616"/>
    </ligand>
</feature>
<evidence type="ECO:0000256" key="2">
    <source>
        <dbReference type="ARBA" id="ARBA00022491"/>
    </source>
</evidence>
<keyword evidence="11" id="KW-0238">DNA-binding</keyword>
<dbReference type="NCBIfam" id="TIGR00498">
    <property type="entry name" value="lexA"/>
    <property type="match status" value="1"/>
</dbReference>
<keyword evidence="9 19" id="KW-0067">ATP-binding</keyword>
<evidence type="ECO:0000256" key="1">
    <source>
        <dbReference type="ARBA" id="ARBA00007484"/>
    </source>
</evidence>
<sequence length="814" mass="93692">MNLNVEQKRIIEAEPNGHMIIKGVAGSGKTTVAVNRLPILIDRYAFQKDDRILMITYNKALTKYVKYIFEDIQKNNNEIQDTLIFDKPSDDILDISTIDSIIYKYFMSYCKKNKLSLKVATQLQAKNALLESILEVSKKYPEVKFVKSQNLSFFKDEITWIKACGYTELVEYQNADRIGRMAKNSGEGPQRLIKNSNARQAIYEVLVRYNERLQLDGLVDFQDLGEYALKYIRENNAQKYTHILIDESQDLSKIQLDFIKELYNEKEYSSITFILDVAQSIYAHSWLVKGRSFTSLGFDMTGKSRILSKNYRTTTQIAQAAYSLIENDKNLMEDDNFVKPSLIDRQGDYPIYKCFKTKDDEKIYIKNILDDLKEDYQLKDIAIVARTKNQLKEMDEYLKENDIPCKVLEANNKDFKFEEESVKLITMHSIKGLEFKVVIIVGLNDKIMPLKSSNEIEDEEVIDTLNRKLLYVAMTRSTELLFMTSDGKPSKYVKEINCKYLKLKKASKIKMFHRINMDKYIFKEKLQDQYGNEEVIRQWFLNEMKSSYGYPEELLDVEVKTNIGSNVGLVDVVISIYKNKTKVPYIYGEIKSWGLGIEDGLRQIKSYMSGNSDVQYGVVTDGNDIEIINKEFEKVKDIPAFSSSMLPEEIESVTYIDKKHNRTYEIVRDSIDRKEIILYEGNEELKFDSNDLIKIPIYNEIAAGVPITMNSQIEEDCYMPRSIVSDNSFILKVRGDSMIDANINDGDYVVIKSQNTATQGEIVAAGLDGEATLKKYMRMGSSILLVAENSAYEPIMVEEGNVNIMGVLVGIMKK</sequence>
<evidence type="ECO:0000256" key="13">
    <source>
        <dbReference type="ARBA" id="ARBA00023204"/>
    </source>
</evidence>
<reference evidence="23" key="1">
    <citation type="journal article" date="2019" name="Int. J. Syst. Evol. Microbiol.">
        <title>The Global Catalogue of Microorganisms (GCM) 10K type strain sequencing project: providing services to taxonomists for standard genome sequencing and annotation.</title>
        <authorList>
            <consortium name="The Broad Institute Genomics Platform"/>
            <consortium name="The Broad Institute Genome Sequencing Center for Infectious Disease"/>
            <person name="Wu L."/>
            <person name="Ma J."/>
        </authorList>
    </citation>
    <scope>NUCLEOTIDE SEQUENCE [LARGE SCALE GENOMIC DNA]</scope>
    <source>
        <strain evidence="23">JCM 6485</strain>
    </source>
</reference>
<evidence type="ECO:0000256" key="5">
    <source>
        <dbReference type="ARBA" id="ARBA00022763"/>
    </source>
</evidence>
<dbReference type="InterPro" id="IPR015927">
    <property type="entry name" value="Peptidase_S24_S26A/B/C"/>
</dbReference>
<keyword evidence="23" id="KW-1185">Reference proteome</keyword>
<comment type="catalytic activity">
    <reaction evidence="18">
        <text>ATP + H2O = ADP + phosphate + H(+)</text>
        <dbReference type="Rhea" id="RHEA:13065"/>
        <dbReference type="ChEBI" id="CHEBI:15377"/>
        <dbReference type="ChEBI" id="CHEBI:15378"/>
        <dbReference type="ChEBI" id="CHEBI:30616"/>
        <dbReference type="ChEBI" id="CHEBI:43474"/>
        <dbReference type="ChEBI" id="CHEBI:456216"/>
        <dbReference type="EC" id="5.6.2.4"/>
    </reaction>
</comment>
<dbReference type="RefSeq" id="WP_346026011.1">
    <property type="nucleotide sequence ID" value="NZ_BAAACO010000001.1"/>
</dbReference>
<dbReference type="EC" id="5.6.2.4" evidence="17"/>
<dbReference type="PANTHER" id="PTHR11070:SF45">
    <property type="entry name" value="DNA 3'-5' HELICASE"/>
    <property type="match status" value="1"/>
</dbReference>
<evidence type="ECO:0000256" key="4">
    <source>
        <dbReference type="ARBA" id="ARBA00022741"/>
    </source>
</evidence>
<dbReference type="SUPFAM" id="SSF51306">
    <property type="entry name" value="LexA/Signal peptidase"/>
    <property type="match status" value="1"/>
</dbReference>
<dbReference type="CDD" id="cd06529">
    <property type="entry name" value="S24_LexA-like"/>
    <property type="match status" value="1"/>
</dbReference>
<proteinExistence type="inferred from homology"/>
<dbReference type="InterPro" id="IPR036286">
    <property type="entry name" value="LexA/Signal_pep-like_sf"/>
</dbReference>
<dbReference type="InterPro" id="IPR006197">
    <property type="entry name" value="Peptidase_S24_LexA"/>
</dbReference>
<comment type="similarity">
    <text evidence="1 20">Belongs to the peptidase S24 family.</text>
</comment>
<dbReference type="SUPFAM" id="SSF52540">
    <property type="entry name" value="P-loop containing nucleoside triphosphate hydrolases"/>
    <property type="match status" value="1"/>
</dbReference>
<dbReference type="Pfam" id="PF00717">
    <property type="entry name" value="Peptidase_S24"/>
    <property type="match status" value="1"/>
</dbReference>
<evidence type="ECO:0000256" key="8">
    <source>
        <dbReference type="ARBA" id="ARBA00022813"/>
    </source>
</evidence>
<dbReference type="CDD" id="cd18807">
    <property type="entry name" value="SF1_C_UvrD"/>
    <property type="match status" value="1"/>
</dbReference>
<keyword evidence="5" id="KW-0227">DNA damage</keyword>
<keyword evidence="8 20" id="KW-0068">Autocatalytic cleavage</keyword>
<keyword evidence="14" id="KW-0413">Isomerase</keyword>
<dbReference type="Pfam" id="PF00580">
    <property type="entry name" value="UvrD-helicase"/>
    <property type="match status" value="1"/>
</dbReference>
<comment type="caution">
    <text evidence="22">The sequence shown here is derived from an EMBL/GenBank/DDBJ whole genome shotgun (WGS) entry which is preliminary data.</text>
</comment>
<dbReference type="Gene3D" id="3.40.50.300">
    <property type="entry name" value="P-loop containing nucleotide triphosphate hydrolases"/>
    <property type="match status" value="3"/>
</dbReference>
<keyword evidence="4 19" id="KW-0547">Nucleotide-binding</keyword>
<gene>
    <name evidence="22" type="ORF">GCM10008916_16870</name>
</gene>
<keyword evidence="12" id="KW-0804">Transcription</keyword>
<keyword evidence="10" id="KW-0805">Transcription regulation</keyword>
<dbReference type="InterPro" id="IPR027417">
    <property type="entry name" value="P-loop_NTPase"/>
</dbReference>
<dbReference type="Pfam" id="PF13588">
    <property type="entry name" value="HSDR_N_2"/>
    <property type="match status" value="1"/>
</dbReference>
<name>A0ABP3X3K4_9CLOT</name>
<dbReference type="PRINTS" id="PR00726">
    <property type="entry name" value="LEXASERPTASE"/>
</dbReference>
<dbReference type="InterPro" id="IPR039418">
    <property type="entry name" value="LexA-like"/>
</dbReference>
<keyword evidence="3" id="KW-0235">DNA replication</keyword>
<evidence type="ECO:0000256" key="15">
    <source>
        <dbReference type="ARBA" id="ARBA00023236"/>
    </source>
</evidence>
<keyword evidence="6 19" id="KW-0378">Hydrolase</keyword>
<feature type="domain" description="UvrD-like helicase ATP-binding" evidence="21">
    <location>
        <begin position="2"/>
        <end position="314"/>
    </location>
</feature>
<keyword evidence="2" id="KW-0678">Repressor</keyword>
<keyword evidence="15" id="KW-0742">SOS response</keyword>
<evidence type="ECO:0000256" key="14">
    <source>
        <dbReference type="ARBA" id="ARBA00023235"/>
    </source>
</evidence>
<evidence type="ECO:0000256" key="7">
    <source>
        <dbReference type="ARBA" id="ARBA00022806"/>
    </source>
</evidence>
<dbReference type="InterPro" id="IPR014017">
    <property type="entry name" value="DNA_helicase_UvrD-like_C"/>
</dbReference>
<evidence type="ECO:0000256" key="11">
    <source>
        <dbReference type="ARBA" id="ARBA00023125"/>
    </source>
</evidence>
<keyword evidence="13" id="KW-0234">DNA repair</keyword>
<evidence type="ECO:0000256" key="16">
    <source>
        <dbReference type="ARBA" id="ARBA00034617"/>
    </source>
</evidence>
<dbReference type="InterPro" id="IPR000212">
    <property type="entry name" value="DNA_helicase_UvrD/REP"/>
</dbReference>
<evidence type="ECO:0000256" key="6">
    <source>
        <dbReference type="ARBA" id="ARBA00022801"/>
    </source>
</evidence>
<dbReference type="InterPro" id="IPR014016">
    <property type="entry name" value="UvrD-like_ATP-bd"/>
</dbReference>
<dbReference type="PROSITE" id="PS51198">
    <property type="entry name" value="UVRD_HELICASE_ATP_BIND"/>
    <property type="match status" value="1"/>
</dbReference>
<dbReference type="Gene3D" id="2.10.109.10">
    <property type="entry name" value="Umud Fragment, subunit A"/>
    <property type="match status" value="1"/>
</dbReference>
<evidence type="ECO:0000256" key="12">
    <source>
        <dbReference type="ARBA" id="ARBA00023163"/>
    </source>
</evidence>
<evidence type="ECO:0000256" key="17">
    <source>
        <dbReference type="ARBA" id="ARBA00034808"/>
    </source>
</evidence>
<evidence type="ECO:0000256" key="18">
    <source>
        <dbReference type="ARBA" id="ARBA00048988"/>
    </source>
</evidence>
<keyword evidence="7 19" id="KW-0347">Helicase</keyword>
<dbReference type="PANTHER" id="PTHR11070">
    <property type="entry name" value="UVRD / RECB / PCRA DNA HELICASE FAMILY MEMBER"/>
    <property type="match status" value="1"/>
</dbReference>
<accession>A0ABP3X3K4</accession>
<protein>
    <recommendedName>
        <fullName evidence="17">DNA 3'-5' helicase</fullName>
        <ecNumber evidence="17">5.6.2.4</ecNumber>
    </recommendedName>
</protein>